<evidence type="ECO:0000313" key="3">
    <source>
        <dbReference type="Proteomes" id="UP000766904"/>
    </source>
</evidence>
<comment type="caution">
    <text evidence="2">The sequence shown here is derived from an EMBL/GenBank/DDBJ whole genome shotgun (WGS) entry which is preliminary data.</text>
</comment>
<dbReference type="EMBL" id="PHNJ01000011">
    <property type="protein sequence ID" value="TYL37211.1"/>
    <property type="molecule type" value="Genomic_DNA"/>
</dbReference>
<organism evidence="2 3">
    <name type="scientific">Natronococcus pandeyae</name>
    <dbReference type="NCBI Taxonomy" id="2055836"/>
    <lineage>
        <taxon>Archaea</taxon>
        <taxon>Methanobacteriati</taxon>
        <taxon>Methanobacteriota</taxon>
        <taxon>Stenosarchaea group</taxon>
        <taxon>Halobacteria</taxon>
        <taxon>Halobacteriales</taxon>
        <taxon>Natrialbaceae</taxon>
        <taxon>Natronococcus</taxon>
    </lineage>
</organism>
<reference evidence="2" key="1">
    <citation type="submission" date="2017-11" db="EMBL/GenBank/DDBJ databases">
        <authorList>
            <person name="Kajale S.C."/>
            <person name="Sharma A."/>
        </authorList>
    </citation>
    <scope>NUCLEOTIDE SEQUENCE</scope>
    <source>
        <strain evidence="2">LS1_42</strain>
    </source>
</reference>
<name>A0A8J8PYI7_9EURY</name>
<gene>
    <name evidence="2" type="ORF">CV102_18010</name>
</gene>
<proteinExistence type="predicted"/>
<dbReference type="Proteomes" id="UP000766904">
    <property type="component" value="Unassembled WGS sequence"/>
</dbReference>
<dbReference type="RefSeq" id="WP_148859362.1">
    <property type="nucleotide sequence ID" value="NZ_PHNJ01000011.1"/>
</dbReference>
<dbReference type="AlphaFoldDB" id="A0A8J8PYI7"/>
<dbReference type="SUPFAM" id="SSF51735">
    <property type="entry name" value="NAD(P)-binding Rossmann-fold domains"/>
    <property type="match status" value="1"/>
</dbReference>
<sequence>MGSTDTIDSRTLAEVGRDEIDPSLELEFGDPREGDAEHTHADISKANDLLGDEPTTDNREGVAKFIDWYRANQEWYDPLVRES</sequence>
<accession>A0A8J8PYI7</accession>
<dbReference type="InterPro" id="IPR036291">
    <property type="entry name" value="NAD(P)-bd_dom_sf"/>
</dbReference>
<evidence type="ECO:0008006" key="4">
    <source>
        <dbReference type="Google" id="ProtNLM"/>
    </source>
</evidence>
<feature type="region of interest" description="Disordered" evidence="1">
    <location>
        <begin position="1"/>
        <end position="56"/>
    </location>
</feature>
<keyword evidence="3" id="KW-1185">Reference proteome</keyword>
<evidence type="ECO:0000313" key="2">
    <source>
        <dbReference type="EMBL" id="TYL37211.1"/>
    </source>
</evidence>
<evidence type="ECO:0000256" key="1">
    <source>
        <dbReference type="SAM" id="MobiDB-lite"/>
    </source>
</evidence>
<protein>
    <recommendedName>
        <fullName evidence="4">NAD-dependent epimerase/dehydratase</fullName>
    </recommendedName>
</protein>
<dbReference type="Gene3D" id="3.90.25.10">
    <property type="entry name" value="UDP-galactose 4-epimerase, domain 1"/>
    <property type="match status" value="1"/>
</dbReference>
<feature type="compositionally biased region" description="Basic and acidic residues" evidence="1">
    <location>
        <begin position="29"/>
        <end position="45"/>
    </location>
</feature>
<dbReference type="OrthoDB" id="4907at2157"/>